<evidence type="ECO:0000313" key="3">
    <source>
        <dbReference type="Proteomes" id="UP000184267"/>
    </source>
</evidence>
<sequence length="71" mass="7928">MYLAPTPRREEPPLSTTFQRGKHSGKDGPQLPQRCTDIRQGSQRIESMCHRCTTSNTMEGHTVGIASDVDK</sequence>
<name>A0A1M2VBU4_TRAPU</name>
<evidence type="ECO:0000313" key="2">
    <source>
        <dbReference type="EMBL" id="OJT04996.1"/>
    </source>
</evidence>
<comment type="caution">
    <text evidence="2">The sequence shown here is derived from an EMBL/GenBank/DDBJ whole genome shotgun (WGS) entry which is preliminary data.</text>
</comment>
<gene>
    <name evidence="2" type="ORF">TRAPUB_4209</name>
</gene>
<feature type="region of interest" description="Disordered" evidence="1">
    <location>
        <begin position="1"/>
        <end position="34"/>
    </location>
</feature>
<evidence type="ECO:0000256" key="1">
    <source>
        <dbReference type="SAM" id="MobiDB-lite"/>
    </source>
</evidence>
<accession>A0A1M2VBU4</accession>
<protein>
    <submittedName>
        <fullName evidence="2">Uncharacterized protein</fullName>
    </submittedName>
</protein>
<dbReference type="AlphaFoldDB" id="A0A1M2VBU4"/>
<organism evidence="2 3">
    <name type="scientific">Trametes pubescens</name>
    <name type="common">White-rot fungus</name>
    <dbReference type="NCBI Taxonomy" id="154538"/>
    <lineage>
        <taxon>Eukaryota</taxon>
        <taxon>Fungi</taxon>
        <taxon>Dikarya</taxon>
        <taxon>Basidiomycota</taxon>
        <taxon>Agaricomycotina</taxon>
        <taxon>Agaricomycetes</taxon>
        <taxon>Polyporales</taxon>
        <taxon>Polyporaceae</taxon>
        <taxon>Trametes</taxon>
    </lineage>
</organism>
<reference evidence="2 3" key="1">
    <citation type="submission" date="2016-10" db="EMBL/GenBank/DDBJ databases">
        <title>Genome sequence of the basidiomycete white-rot fungus Trametes pubescens.</title>
        <authorList>
            <person name="Makela M.R."/>
            <person name="Granchi Z."/>
            <person name="Peng M."/>
            <person name="De Vries R.P."/>
            <person name="Grigoriev I."/>
            <person name="Riley R."/>
            <person name="Hilden K."/>
        </authorList>
    </citation>
    <scope>NUCLEOTIDE SEQUENCE [LARGE SCALE GENOMIC DNA]</scope>
    <source>
        <strain evidence="2 3">FBCC735</strain>
    </source>
</reference>
<proteinExistence type="predicted"/>
<dbReference type="EMBL" id="MNAD01001498">
    <property type="protein sequence ID" value="OJT04996.1"/>
    <property type="molecule type" value="Genomic_DNA"/>
</dbReference>
<dbReference type="Proteomes" id="UP000184267">
    <property type="component" value="Unassembled WGS sequence"/>
</dbReference>
<keyword evidence="3" id="KW-1185">Reference proteome</keyword>